<proteinExistence type="predicted"/>
<feature type="domain" description="Leucine-rich repeat-containing N-terminal plant-type" evidence="6">
    <location>
        <begin position="37"/>
        <end position="72"/>
    </location>
</feature>
<dbReference type="EMBL" id="JBJKBG010000006">
    <property type="protein sequence ID" value="KAL3735156.1"/>
    <property type="molecule type" value="Genomic_DNA"/>
</dbReference>
<accession>A0ABD3KAX4</accession>
<dbReference type="PANTHER" id="PTHR48060:SF24">
    <property type="entry name" value="NON-SPECIFIC SERINE_THREONINE PROTEIN KINASE"/>
    <property type="match status" value="1"/>
</dbReference>
<dbReference type="InterPro" id="IPR053211">
    <property type="entry name" value="DNA_repair-toleration"/>
</dbReference>
<dbReference type="SUPFAM" id="SSF52058">
    <property type="entry name" value="L domain-like"/>
    <property type="match status" value="1"/>
</dbReference>
<evidence type="ECO:0000313" key="8">
    <source>
        <dbReference type="Proteomes" id="UP001634007"/>
    </source>
</evidence>
<organism evidence="7 8">
    <name type="scientific">Eucalyptus globulus</name>
    <name type="common">Tasmanian blue gum</name>
    <dbReference type="NCBI Taxonomy" id="34317"/>
    <lineage>
        <taxon>Eukaryota</taxon>
        <taxon>Viridiplantae</taxon>
        <taxon>Streptophyta</taxon>
        <taxon>Embryophyta</taxon>
        <taxon>Tracheophyta</taxon>
        <taxon>Spermatophyta</taxon>
        <taxon>Magnoliopsida</taxon>
        <taxon>eudicotyledons</taxon>
        <taxon>Gunneridae</taxon>
        <taxon>Pentapetalae</taxon>
        <taxon>rosids</taxon>
        <taxon>malvids</taxon>
        <taxon>Myrtales</taxon>
        <taxon>Myrtaceae</taxon>
        <taxon>Myrtoideae</taxon>
        <taxon>Eucalypteae</taxon>
        <taxon>Eucalyptus</taxon>
    </lineage>
</organism>
<dbReference type="Proteomes" id="UP001634007">
    <property type="component" value="Unassembled WGS sequence"/>
</dbReference>
<keyword evidence="2" id="KW-0433">Leucine-rich repeat</keyword>
<name>A0ABD3KAX4_EUCGL</name>
<reference evidence="7 8" key="1">
    <citation type="submission" date="2024-11" db="EMBL/GenBank/DDBJ databases">
        <title>Chromosome-level genome assembly of Eucalyptus globulus Labill. provides insights into its genome evolution.</title>
        <authorList>
            <person name="Li X."/>
        </authorList>
    </citation>
    <scope>NUCLEOTIDE SEQUENCE [LARGE SCALE GENOMIC DNA]</scope>
    <source>
        <strain evidence="7">CL2024</strain>
        <tissue evidence="7">Fresh tender leaves</tissue>
    </source>
</reference>
<evidence type="ECO:0000256" key="1">
    <source>
        <dbReference type="ARBA" id="ARBA00004370"/>
    </source>
</evidence>
<dbReference type="InterPro" id="IPR013210">
    <property type="entry name" value="LRR_N_plant-typ"/>
</dbReference>
<evidence type="ECO:0000256" key="4">
    <source>
        <dbReference type="ARBA" id="ARBA00022737"/>
    </source>
</evidence>
<comment type="subcellular location">
    <subcellularLocation>
        <location evidence="1">Membrane</location>
    </subcellularLocation>
</comment>
<evidence type="ECO:0000256" key="5">
    <source>
        <dbReference type="ARBA" id="ARBA00023136"/>
    </source>
</evidence>
<keyword evidence="8" id="KW-1185">Reference proteome</keyword>
<keyword evidence="5" id="KW-0472">Membrane</keyword>
<evidence type="ECO:0000256" key="3">
    <source>
        <dbReference type="ARBA" id="ARBA00022729"/>
    </source>
</evidence>
<dbReference type="Gene3D" id="3.80.10.10">
    <property type="entry name" value="Ribonuclease Inhibitor"/>
    <property type="match status" value="1"/>
</dbReference>
<keyword evidence="3" id="KW-0732">Signal</keyword>
<comment type="caution">
    <text evidence="7">The sequence shown here is derived from an EMBL/GenBank/DDBJ whole genome shotgun (WGS) entry which is preliminary data.</text>
</comment>
<evidence type="ECO:0000259" key="6">
    <source>
        <dbReference type="Pfam" id="PF08263"/>
    </source>
</evidence>
<dbReference type="InterPro" id="IPR032675">
    <property type="entry name" value="LRR_dom_sf"/>
</dbReference>
<dbReference type="Pfam" id="PF08263">
    <property type="entry name" value="LRRNT_2"/>
    <property type="match status" value="1"/>
</dbReference>
<sequence>MLLPAYVLMLRQEMPCLASSRSSSLVALPGASNHTRNEEAEALLSWKSKLDNQSRYTLSLWNGSNPCSWHGIGYDPFRRIANLNLLNSTINSMFHHLNFSQLPNLVTIKVANNLLFRNITLSIGDLSKLIILYFSQNILSGNIPPQLRMLQSLQL</sequence>
<evidence type="ECO:0000313" key="7">
    <source>
        <dbReference type="EMBL" id="KAL3735156.1"/>
    </source>
</evidence>
<dbReference type="FunFam" id="3.80.10.10:FF:000400">
    <property type="entry name" value="Nuclear pore complex protein NUP107"/>
    <property type="match status" value="1"/>
</dbReference>
<gene>
    <name evidence="7" type="ORF">ACJRO7_024318</name>
</gene>
<keyword evidence="4" id="KW-0677">Repeat</keyword>
<dbReference type="PANTHER" id="PTHR48060">
    <property type="entry name" value="DNA DAMAGE-REPAIR/TOLERATION PROTEIN DRT100"/>
    <property type="match status" value="1"/>
</dbReference>
<dbReference type="AlphaFoldDB" id="A0ABD3KAX4"/>
<protein>
    <recommendedName>
        <fullName evidence="6">Leucine-rich repeat-containing N-terminal plant-type domain-containing protein</fullName>
    </recommendedName>
</protein>
<dbReference type="GO" id="GO:0016020">
    <property type="term" value="C:membrane"/>
    <property type="evidence" value="ECO:0007669"/>
    <property type="project" value="UniProtKB-SubCell"/>
</dbReference>
<evidence type="ECO:0000256" key="2">
    <source>
        <dbReference type="ARBA" id="ARBA00022614"/>
    </source>
</evidence>